<evidence type="ECO:0000313" key="1">
    <source>
        <dbReference type="EMBL" id="CAF1090870.1"/>
    </source>
</evidence>
<evidence type="ECO:0000313" key="2">
    <source>
        <dbReference type="Proteomes" id="UP000663879"/>
    </source>
</evidence>
<comment type="caution">
    <text evidence="1">The sequence shown here is derived from an EMBL/GenBank/DDBJ whole genome shotgun (WGS) entry which is preliminary data.</text>
</comment>
<dbReference type="Proteomes" id="UP000663879">
    <property type="component" value="Unassembled WGS sequence"/>
</dbReference>
<proteinExistence type="predicted"/>
<gene>
    <name evidence="1" type="ORF">OXX778_LOCUS20662</name>
</gene>
<sequence>MERGAEVKPVLMFINSCVDQSEKIVRSALGRQQTPTPSPNHLVVPSVGRNATPVLERSRLERILEYNSPNPGMIVYNSPNSTRPNETPNRRLNFEEEIEVNEQSHRGIRNCGFCGVQARITVTKRNRILCVTM</sequence>
<reference evidence="1" key="1">
    <citation type="submission" date="2021-02" db="EMBL/GenBank/DDBJ databases">
        <authorList>
            <person name="Nowell W R."/>
        </authorList>
    </citation>
    <scope>NUCLEOTIDE SEQUENCE</scope>
    <source>
        <strain evidence="1">Ploen Becks lab</strain>
    </source>
</reference>
<keyword evidence="2" id="KW-1185">Reference proteome</keyword>
<organism evidence="1 2">
    <name type="scientific">Brachionus calyciflorus</name>
    <dbReference type="NCBI Taxonomy" id="104777"/>
    <lineage>
        <taxon>Eukaryota</taxon>
        <taxon>Metazoa</taxon>
        <taxon>Spiralia</taxon>
        <taxon>Gnathifera</taxon>
        <taxon>Rotifera</taxon>
        <taxon>Eurotatoria</taxon>
        <taxon>Monogononta</taxon>
        <taxon>Pseudotrocha</taxon>
        <taxon>Ploima</taxon>
        <taxon>Brachionidae</taxon>
        <taxon>Brachionus</taxon>
    </lineage>
</organism>
<protein>
    <submittedName>
        <fullName evidence="1">Uncharacterized protein</fullName>
    </submittedName>
</protein>
<dbReference type="AlphaFoldDB" id="A0A814NEB8"/>
<name>A0A814NEB8_9BILA</name>
<dbReference type="EMBL" id="CAJNOC010007042">
    <property type="protein sequence ID" value="CAF1090870.1"/>
    <property type="molecule type" value="Genomic_DNA"/>
</dbReference>
<accession>A0A814NEB8</accession>